<dbReference type="InterPro" id="IPR027193">
    <property type="entry name" value="Noc4"/>
</dbReference>
<gene>
    <name evidence="7" type="ORF">NHX12_027171</name>
</gene>
<comment type="caution">
    <text evidence="7">The sequence shown here is derived from an EMBL/GenBank/DDBJ whole genome shotgun (WGS) entry which is preliminary data.</text>
</comment>
<keyword evidence="5" id="KW-0472">Membrane</keyword>
<evidence type="ECO:0000256" key="1">
    <source>
        <dbReference type="ARBA" id="ARBA00004232"/>
    </source>
</evidence>
<evidence type="ECO:0000256" key="3">
    <source>
        <dbReference type="ARBA" id="ARBA00022692"/>
    </source>
</evidence>
<reference evidence="7" key="1">
    <citation type="submission" date="2022-07" db="EMBL/GenBank/DDBJ databases">
        <title>Chromosome-level genome of Muraenolepis orangiensis.</title>
        <authorList>
            <person name="Kim J."/>
        </authorList>
    </citation>
    <scope>NUCLEOTIDE SEQUENCE</scope>
    <source>
        <strain evidence="7">KU_S4_2022</strain>
        <tissue evidence="7">Muscle</tissue>
    </source>
</reference>
<comment type="similarity">
    <text evidence="2">Belongs to the CBF/MAK21 family.</text>
</comment>
<keyword evidence="3 5" id="KW-0812">Transmembrane</keyword>
<dbReference type="GO" id="GO:0031965">
    <property type="term" value="C:nuclear membrane"/>
    <property type="evidence" value="ECO:0007669"/>
    <property type="project" value="UniProtKB-SubCell"/>
</dbReference>
<evidence type="ECO:0000256" key="2">
    <source>
        <dbReference type="ARBA" id="ARBA00007797"/>
    </source>
</evidence>
<feature type="domain" description="CCAAT-binding factor" evidence="6">
    <location>
        <begin position="318"/>
        <end position="467"/>
    </location>
</feature>
<organism evidence="7 8">
    <name type="scientific">Muraenolepis orangiensis</name>
    <name type="common">Patagonian moray cod</name>
    <dbReference type="NCBI Taxonomy" id="630683"/>
    <lineage>
        <taxon>Eukaryota</taxon>
        <taxon>Metazoa</taxon>
        <taxon>Chordata</taxon>
        <taxon>Craniata</taxon>
        <taxon>Vertebrata</taxon>
        <taxon>Euteleostomi</taxon>
        <taxon>Actinopterygii</taxon>
        <taxon>Neopterygii</taxon>
        <taxon>Teleostei</taxon>
        <taxon>Neoteleostei</taxon>
        <taxon>Acanthomorphata</taxon>
        <taxon>Zeiogadaria</taxon>
        <taxon>Gadariae</taxon>
        <taxon>Gadiformes</taxon>
        <taxon>Muraenolepidoidei</taxon>
        <taxon>Muraenolepididae</taxon>
        <taxon>Muraenolepis</taxon>
    </lineage>
</organism>
<evidence type="ECO:0000259" key="6">
    <source>
        <dbReference type="Pfam" id="PF03914"/>
    </source>
</evidence>
<dbReference type="OrthoDB" id="10263185at2759"/>
<dbReference type="PANTHER" id="PTHR12455">
    <property type="entry name" value="NUCLEOLAR COMPLEX PROTEIN 4"/>
    <property type="match status" value="1"/>
</dbReference>
<dbReference type="InterPro" id="IPR005612">
    <property type="entry name" value="CCAAT-binding_factor"/>
</dbReference>
<evidence type="ECO:0000313" key="8">
    <source>
        <dbReference type="Proteomes" id="UP001148018"/>
    </source>
</evidence>
<evidence type="ECO:0000256" key="4">
    <source>
        <dbReference type="ARBA" id="ARBA00022989"/>
    </source>
</evidence>
<dbReference type="Pfam" id="PF03914">
    <property type="entry name" value="CBF"/>
    <property type="match status" value="1"/>
</dbReference>
<proteinExistence type="inferred from homology"/>
<comment type="subcellular location">
    <subcellularLocation>
        <location evidence="1">Nucleus membrane</location>
        <topology evidence="1">Multi-pass membrane protein</topology>
    </subcellularLocation>
</comment>
<keyword evidence="4 5" id="KW-1133">Transmembrane helix</keyword>
<dbReference type="GO" id="GO:0032040">
    <property type="term" value="C:small-subunit processome"/>
    <property type="evidence" value="ECO:0007669"/>
    <property type="project" value="TreeGrafter"/>
</dbReference>
<keyword evidence="8" id="KW-1185">Reference proteome</keyword>
<feature type="transmembrane region" description="Helical" evidence="5">
    <location>
        <begin position="360"/>
        <end position="382"/>
    </location>
</feature>
<feature type="transmembrane region" description="Helical" evidence="5">
    <location>
        <begin position="306"/>
        <end position="329"/>
    </location>
</feature>
<evidence type="ECO:0000256" key="5">
    <source>
        <dbReference type="SAM" id="Phobius"/>
    </source>
</evidence>
<dbReference type="EMBL" id="JANIIK010000043">
    <property type="protein sequence ID" value="KAJ3605121.1"/>
    <property type="molecule type" value="Genomic_DNA"/>
</dbReference>
<evidence type="ECO:0000313" key="7">
    <source>
        <dbReference type="EMBL" id="KAJ3605121.1"/>
    </source>
</evidence>
<dbReference type="GO" id="GO:0042254">
    <property type="term" value="P:ribosome biogenesis"/>
    <property type="evidence" value="ECO:0007669"/>
    <property type="project" value="InterPro"/>
</dbReference>
<dbReference type="InterPro" id="IPR016024">
    <property type="entry name" value="ARM-type_fold"/>
</dbReference>
<accession>A0A9Q0EE40</accession>
<dbReference type="PANTHER" id="PTHR12455:SF0">
    <property type="entry name" value="NUCLEOLAR COMPLEX PROTEIN 4 HOMOLOG"/>
    <property type="match status" value="1"/>
</dbReference>
<dbReference type="GO" id="GO:0030692">
    <property type="term" value="C:Noc4p-Nop14p complex"/>
    <property type="evidence" value="ECO:0007669"/>
    <property type="project" value="TreeGrafter"/>
</dbReference>
<dbReference type="Proteomes" id="UP001148018">
    <property type="component" value="Unassembled WGS sequence"/>
</dbReference>
<sequence>MAPAKKRNVCSEPTSANTAKKTKIDLNAQVQQIIDSRKNANNVFDVLDCLQSEKEKDVISAINACSNLFVALLERKDLFIGKLSEEDTLLTGEHNAQEKYSMFMRHRYNDCVETLLEHLGHTSYQVKETALVALMKFVAVQGQYPLEDLNWSKHLSFPRALLVAVVGRLLSQSEDTTMLISRFQDFLEMADVRFYVMGSIRESVGVVMDKNKGEVMPVYQDNVFALLSNINMPSKESELTNFMVKQEDKHSEWKPAKLNEHRRSFERLWLGFLKHKLPSSMYKKILVILHDSILPHMSNPTLMIDFLTAAYDVGGAISLLALNGLFVLIHQHNLDYPDFYKKLYNLLEPSIFHVKYRARFFNLANLFLSSTHLPVYLVVAFAKRLARLALTAPPESLLMVLPFISNLIRRHPSSRVLIHRPSKADEACEDPYLMDEEDPILSNALESSLWEIKTLQSHYHPDVAKAAMKINKPLSVPEVDIDELLEITNFELMEKDLKVTKSPPLEFEPAKKLLQGGGGIVGQHFCLV</sequence>
<dbReference type="SUPFAM" id="SSF48371">
    <property type="entry name" value="ARM repeat"/>
    <property type="match status" value="1"/>
</dbReference>
<protein>
    <recommendedName>
        <fullName evidence="6">CCAAT-binding factor domain-containing protein</fullName>
    </recommendedName>
</protein>
<name>A0A9Q0EE40_9TELE</name>
<dbReference type="AlphaFoldDB" id="A0A9Q0EE40"/>